<protein>
    <submittedName>
        <fullName evidence="2">Uncharacterized protein</fullName>
    </submittedName>
</protein>
<feature type="transmembrane region" description="Helical" evidence="1">
    <location>
        <begin position="216"/>
        <end position="235"/>
    </location>
</feature>
<dbReference type="RefSeq" id="YP_009158810.1">
    <property type="nucleotide sequence ID" value="NC_027523.1"/>
</dbReference>
<sequence>MIPLSLSSIFSWDVWFVLFVLEVLLFWILMRDGSFRSPYLFLSYGPWLICSLIFHSTLCLSWFVYWHKGLSWIWSRWCEVSNGVSKLSFLISFDASLFFLTSSQQIWWSGTVQPIGSYWGIWSGLLFLQNTASWSLVFFLASGALALEAFSFCPTTKVIGLIWFLLPWMAFFLVEENMSRIHPFNWLLLSGMNLSPIVLQEYYWLLLIGQSCLNCLWPWLFLFCWIICVKVVPVLHQNVCYFQHFRFVILMLKIWTFCFIYSVL</sequence>
<organism evidence="2">
    <name type="scientific">Kudoa septempunctata</name>
    <dbReference type="NCBI Taxonomy" id="751907"/>
    <lineage>
        <taxon>Eukaryota</taxon>
        <taxon>Metazoa</taxon>
        <taxon>Cnidaria</taxon>
        <taxon>Myxozoa</taxon>
        <taxon>Myxosporea</taxon>
        <taxon>Multivalvulida</taxon>
        <taxon>Kudoidae</taxon>
        <taxon>Kudoa</taxon>
    </lineage>
</organism>
<keyword evidence="1" id="KW-1133">Transmembrane helix</keyword>
<keyword evidence="1" id="KW-0472">Membrane</keyword>
<accession>A0A0H5B164</accession>
<proteinExistence type="predicted"/>
<reference evidence="2" key="1">
    <citation type="journal article" date="2015" name="PLoS ONE">
        <title>The Mitochondrial Genomes of a Myxozoan Genus Kudoa Are Extremely Divergent in Metazoa.</title>
        <authorList>
            <person name="Takeuchi F."/>
            <person name="Sekizuka T."/>
            <person name="Ogasawara Y."/>
            <person name="Yokoyama H."/>
            <person name="Kamikawa R."/>
            <person name="Inagaki Y."/>
            <person name="Nozaki T."/>
            <person name="Sugita-Konishi Y."/>
            <person name="Ohnishi T."/>
            <person name="Kuroda M."/>
        </authorList>
    </citation>
    <scope>NUCLEOTIDE SEQUENCE</scope>
    <source>
        <strain evidence="2">0904</strain>
    </source>
</reference>
<feature type="transmembrane region" description="Helical" evidence="1">
    <location>
        <begin position="247"/>
        <end position="263"/>
    </location>
</feature>
<feature type="transmembrane region" description="Helical" evidence="1">
    <location>
        <begin position="158"/>
        <end position="174"/>
    </location>
</feature>
<evidence type="ECO:0000256" key="1">
    <source>
        <dbReference type="SAM" id="Phobius"/>
    </source>
</evidence>
<name>A0A0H5B164_9CNID</name>
<dbReference type="AlphaFoldDB" id="A0A0H5B164"/>
<evidence type="ECO:0000313" key="2">
    <source>
        <dbReference type="EMBL" id="BAR94685.1"/>
    </source>
</evidence>
<feature type="transmembrane region" description="Helical" evidence="1">
    <location>
        <begin position="186"/>
        <end position="204"/>
    </location>
</feature>
<keyword evidence="1" id="KW-0812">Transmembrane</keyword>
<dbReference type="EMBL" id="AB731753">
    <property type="protein sequence ID" value="BAR94685.1"/>
    <property type="molecule type" value="Genomic_DNA"/>
</dbReference>
<keyword evidence="2" id="KW-0496">Mitochondrion</keyword>
<geneLocation type="mitochondrion" evidence="2"/>
<feature type="transmembrane region" description="Helical" evidence="1">
    <location>
        <begin position="12"/>
        <end position="29"/>
    </location>
</feature>
<feature type="transmembrane region" description="Helical" evidence="1">
    <location>
        <begin position="41"/>
        <end position="65"/>
    </location>
</feature>